<dbReference type="CDD" id="cd19958">
    <property type="entry name" value="pyocin_knob"/>
    <property type="match status" value="1"/>
</dbReference>
<dbReference type="KEGG" id="beg:INE88_03764"/>
<name>A0A975KJ38_9BACE</name>
<accession>A0A975KJ38</accession>
<dbReference type="RefSeq" id="WP_211454455.1">
    <property type="nucleotide sequence ID" value="NZ_CP072227.1"/>
</dbReference>
<evidence type="ECO:0000313" key="2">
    <source>
        <dbReference type="Proteomes" id="UP000679226"/>
    </source>
</evidence>
<evidence type="ECO:0000313" key="1">
    <source>
        <dbReference type="EMBL" id="QUT46919.1"/>
    </source>
</evidence>
<sequence length="118" mass="12878">MADCPITDEGVIKQIMDVMPTVSNTENGIYTSTLFKGTLIEKNVGDITDLNDLIVNGIYQISPSLANNVVNSWGLCITLGSNGYILQFVTSVNDCMLYVRTSSSNGNTWTNWKKMSSA</sequence>
<protein>
    <submittedName>
        <fullName evidence="1">Uncharacterized protein</fullName>
    </submittedName>
</protein>
<organism evidence="1 2">
    <name type="scientific">Bacteroides eggerthii</name>
    <dbReference type="NCBI Taxonomy" id="28111"/>
    <lineage>
        <taxon>Bacteria</taxon>
        <taxon>Pseudomonadati</taxon>
        <taxon>Bacteroidota</taxon>
        <taxon>Bacteroidia</taxon>
        <taxon>Bacteroidales</taxon>
        <taxon>Bacteroidaceae</taxon>
        <taxon>Bacteroides</taxon>
    </lineage>
</organism>
<dbReference type="EMBL" id="CP072227">
    <property type="protein sequence ID" value="QUT46919.1"/>
    <property type="molecule type" value="Genomic_DNA"/>
</dbReference>
<dbReference type="AlphaFoldDB" id="A0A975KJ38"/>
<reference evidence="1" key="1">
    <citation type="journal article" date="2021" name="PLoS Genet.">
        <title>Mobile Type VI secretion system loci of the gut Bacteroidales display extensive intra-ecosystem transfer, multi-species spread and geographical clustering.</title>
        <authorList>
            <person name="Garcia-Bayona L."/>
            <person name="Coyne M.J."/>
            <person name="Comstock L.E."/>
        </authorList>
    </citation>
    <scope>NUCLEOTIDE SEQUENCE</scope>
    <source>
        <strain evidence="1">CL11T00C20</strain>
    </source>
</reference>
<gene>
    <name evidence="1" type="ORF">INE88_03764</name>
</gene>
<proteinExistence type="predicted"/>
<dbReference type="Proteomes" id="UP000679226">
    <property type="component" value="Chromosome"/>
</dbReference>